<accession>I4Z509</accession>
<organism evidence="8 9">
    <name type="scientific">Leptothrix ochracea L12</name>
    <dbReference type="NCBI Taxonomy" id="735332"/>
    <lineage>
        <taxon>Bacteria</taxon>
        <taxon>Pseudomonadati</taxon>
        <taxon>Pseudomonadota</taxon>
        <taxon>Betaproteobacteria</taxon>
        <taxon>Burkholderiales</taxon>
        <taxon>Sphaerotilaceae</taxon>
        <taxon>Leptothrix</taxon>
    </lineage>
</organism>
<dbReference type="PRINTS" id="PR00139">
    <property type="entry name" value="ASNGLNASE"/>
</dbReference>
<comment type="similarity">
    <text evidence="1">Belongs to the asparaginase 1 family.</text>
</comment>
<dbReference type="EMBL" id="JH660694">
    <property type="protein sequence ID" value="EIM31301.1"/>
    <property type="molecule type" value="Genomic_DNA"/>
</dbReference>
<feature type="binding site" evidence="4">
    <location>
        <begin position="102"/>
        <end position="103"/>
    </location>
    <ligand>
        <name>substrate</name>
    </ligand>
</feature>
<dbReference type="GO" id="GO:0004067">
    <property type="term" value="F:asparaginase activity"/>
    <property type="evidence" value="ECO:0007669"/>
    <property type="project" value="UniProtKB-UniRule"/>
</dbReference>
<dbReference type="InterPro" id="IPR036152">
    <property type="entry name" value="Asp/glu_Ase-like_sf"/>
</dbReference>
<evidence type="ECO:0000313" key="8">
    <source>
        <dbReference type="EMBL" id="EIM31301.1"/>
    </source>
</evidence>
<dbReference type="InterPro" id="IPR037152">
    <property type="entry name" value="L-asparaginase_N_sf"/>
</dbReference>
<evidence type="ECO:0000256" key="2">
    <source>
        <dbReference type="ARBA" id="ARBA00022801"/>
    </source>
</evidence>
<dbReference type="Proteomes" id="UP000053899">
    <property type="component" value="Unassembled WGS sequence"/>
</dbReference>
<dbReference type="Gene3D" id="3.40.50.40">
    <property type="match status" value="1"/>
</dbReference>
<dbReference type="HOGENOM" id="CLU_019134_1_2_4"/>
<dbReference type="RefSeq" id="WP_009453635.1">
    <property type="nucleotide sequence ID" value="NZ_JH660694.1"/>
</dbReference>
<dbReference type="PROSITE" id="PS00917">
    <property type="entry name" value="ASN_GLN_ASE_2"/>
    <property type="match status" value="1"/>
</dbReference>
<dbReference type="AlphaFoldDB" id="I4Z509"/>
<dbReference type="PROSITE" id="PS51732">
    <property type="entry name" value="ASN_GLN_ASE_3"/>
    <property type="match status" value="1"/>
</dbReference>
<feature type="binding site" evidence="4">
    <location>
        <position position="69"/>
    </location>
    <ligand>
        <name>substrate</name>
    </ligand>
</feature>
<name>I4Z509_9BURK</name>
<proteinExistence type="inferred from homology"/>
<evidence type="ECO:0000313" key="9">
    <source>
        <dbReference type="Proteomes" id="UP000053899"/>
    </source>
</evidence>
<dbReference type="FunFam" id="3.40.50.1170:FF:000001">
    <property type="entry name" value="L-asparaginase 2"/>
    <property type="match status" value="1"/>
</dbReference>
<dbReference type="GeneID" id="92352404"/>
<evidence type="ECO:0000256" key="5">
    <source>
        <dbReference type="PROSITE-ProRule" id="PRU10099"/>
    </source>
</evidence>
<dbReference type="InterPro" id="IPR027474">
    <property type="entry name" value="L-asparaginase_N"/>
</dbReference>
<dbReference type="PANTHER" id="PTHR11707">
    <property type="entry name" value="L-ASPARAGINASE"/>
    <property type="match status" value="1"/>
</dbReference>
<dbReference type="SUPFAM" id="SSF53774">
    <property type="entry name" value="Glutaminase/Asparaginase"/>
    <property type="match status" value="1"/>
</dbReference>
<dbReference type="GO" id="GO:0016740">
    <property type="term" value="F:transferase activity"/>
    <property type="evidence" value="ECO:0007669"/>
    <property type="project" value="UniProtKB-KW"/>
</dbReference>
<keyword evidence="9" id="KW-1185">Reference proteome</keyword>
<evidence type="ECO:0000256" key="6">
    <source>
        <dbReference type="PROSITE-ProRule" id="PRU10100"/>
    </source>
</evidence>
<dbReference type="InterPro" id="IPR020827">
    <property type="entry name" value="Asparaginase/glutaminase_AS1"/>
</dbReference>
<keyword evidence="8" id="KW-0808">Transferase</keyword>
<dbReference type="PIRSF" id="PIRSF500176">
    <property type="entry name" value="L_ASNase"/>
    <property type="match status" value="1"/>
</dbReference>
<evidence type="ECO:0000256" key="1">
    <source>
        <dbReference type="ARBA" id="ARBA00010518"/>
    </source>
</evidence>
<dbReference type="InterPro" id="IPR027475">
    <property type="entry name" value="Asparaginase/glutaminase_AS2"/>
</dbReference>
<evidence type="ECO:0000259" key="7">
    <source>
        <dbReference type="Pfam" id="PF00710"/>
    </source>
</evidence>
<evidence type="ECO:0000256" key="3">
    <source>
        <dbReference type="PIRSR" id="PIRSR001220-1"/>
    </source>
</evidence>
<dbReference type="InterPro" id="IPR006034">
    <property type="entry name" value="Asparaginase/glutaminase-like"/>
</dbReference>
<dbReference type="Gene3D" id="3.40.50.1170">
    <property type="entry name" value="L-asparaginase, N-terminal domain"/>
    <property type="match status" value="1"/>
</dbReference>
<feature type="active site" evidence="5">
    <location>
        <position position="19"/>
    </location>
</feature>
<dbReference type="SFLD" id="SFLDS00057">
    <property type="entry name" value="Glutaminase/Asparaginase"/>
    <property type="match status" value="1"/>
</dbReference>
<sequence>MTSSSMNSDTIVVLGTGGTIAGRADRATDQVGYVAAQLAVADLLTGLGPVSPAGEPWCVEAEQVAQLDSKDMSHAVWQDLATRVAQHVARPDVQGVVITHGTDTLEETAYFLHRVLAPTKPVVLTAAMRPATSLQADGPQNLADALSVVATAAQTGAQGVLVVMAGYIHSAWDIRKLHTHRLEAFSSGDAGPLGVMAQGSLRRFRPWDTLDPKAQAVSMPYGLDLVQTPVNTWPKVAILLSHAGHDESLLRAQLQGWIDAGVRGVILAGTGNATLHHGITAALEHVDPDRTQLARMICSRCALGPILRADPDPAAQHLDLSPVQARIELMLRLMRASKVA</sequence>
<dbReference type="PIRSF" id="PIRSF001220">
    <property type="entry name" value="L-ASNase_gatD"/>
    <property type="match status" value="1"/>
</dbReference>
<gene>
    <name evidence="8" type="ORF">LepocDRAFT_00000280</name>
</gene>
<dbReference type="PANTHER" id="PTHR11707:SF28">
    <property type="entry name" value="60 KDA LYSOPHOSPHOLIPASE"/>
    <property type="match status" value="1"/>
</dbReference>
<evidence type="ECO:0000256" key="4">
    <source>
        <dbReference type="PIRSR" id="PIRSR001220-2"/>
    </source>
</evidence>
<dbReference type="InterPro" id="IPR004550">
    <property type="entry name" value="AsnASE_II"/>
</dbReference>
<dbReference type="InterPro" id="IPR027473">
    <property type="entry name" value="L-asparaginase_C"/>
</dbReference>
<reference evidence="8 9" key="1">
    <citation type="submission" date="2012-04" db="EMBL/GenBank/DDBJ databases">
        <title>Improved High-Quality Draft sequence of Leptothrix ochracea L12.</title>
        <authorList>
            <consortium name="US DOE Joint Genome Institute"/>
            <person name="Lucas S."/>
            <person name="Han J."/>
            <person name="Lapidus A."/>
            <person name="Cheng J.-F."/>
            <person name="Goodwin L."/>
            <person name="Pitluck S."/>
            <person name="Peters L."/>
            <person name="Zeytun A."/>
            <person name="Detter J.C."/>
            <person name="Han C."/>
            <person name="Tapia R."/>
            <person name="Land M."/>
            <person name="Hauser L."/>
            <person name="Kyrpides N."/>
            <person name="Ivanova N."/>
            <person name="Pagani I."/>
            <person name="Stepanauskas R."/>
            <person name="Masland D."/>
            <person name="Poulton N."/>
            <person name="Emerson D."/>
            <person name="Fleming E."/>
            <person name="Woyke T."/>
        </authorList>
    </citation>
    <scope>NUCLEOTIDE SEQUENCE [LARGE SCALE GENOMIC DNA]</scope>
    <source>
        <strain evidence="8 9">L12</strain>
    </source>
</reference>
<feature type="active site" evidence="6">
    <location>
        <position position="102"/>
    </location>
</feature>
<dbReference type="GO" id="GO:0006528">
    <property type="term" value="P:asparagine metabolic process"/>
    <property type="evidence" value="ECO:0007669"/>
    <property type="project" value="InterPro"/>
</dbReference>
<dbReference type="CDD" id="cd08964">
    <property type="entry name" value="L-asparaginase_II"/>
    <property type="match status" value="1"/>
</dbReference>
<dbReference type="PROSITE" id="PS00144">
    <property type="entry name" value="ASN_GLN_ASE_1"/>
    <property type="match status" value="1"/>
</dbReference>
<dbReference type="SMART" id="SM00870">
    <property type="entry name" value="Asparaginase"/>
    <property type="match status" value="1"/>
</dbReference>
<keyword evidence="2" id="KW-0378">Hydrolase</keyword>
<dbReference type="Pfam" id="PF00710">
    <property type="entry name" value="Asparaginase"/>
    <property type="match status" value="1"/>
</dbReference>
<feature type="active site" description="O-isoaspartyl threonine intermediate" evidence="3">
    <location>
        <position position="19"/>
    </location>
</feature>
<protein>
    <submittedName>
        <fullName evidence="8">L-asparaginase/GlutRNAGln amidotransferase subunit D</fullName>
    </submittedName>
</protein>
<feature type="domain" description="L-asparaginase N-terminal" evidence="7">
    <location>
        <begin position="11"/>
        <end position="202"/>
    </location>
</feature>